<dbReference type="InterPro" id="IPR030874">
    <property type="entry name" value="Cardiolipin_synth_Firmi"/>
</dbReference>
<dbReference type="GO" id="GO:0005886">
    <property type="term" value="C:plasma membrane"/>
    <property type="evidence" value="ECO:0007669"/>
    <property type="project" value="UniProtKB-SubCell"/>
</dbReference>
<dbReference type="InterPro" id="IPR022924">
    <property type="entry name" value="Cardiolipin_synthase"/>
</dbReference>
<evidence type="ECO:0000256" key="13">
    <source>
        <dbReference type="NCBIfam" id="TIGR04265"/>
    </source>
</evidence>
<accession>A0A5D0RG34</accession>
<evidence type="ECO:0000256" key="8">
    <source>
        <dbReference type="ARBA" id="ARBA00023098"/>
    </source>
</evidence>
<dbReference type="RefSeq" id="WP_148403206.1">
    <property type="nucleotide sequence ID" value="NZ_VSKK01000001.1"/>
</dbReference>
<protein>
    <recommendedName>
        <fullName evidence="12 13">Cardiolipin synthase</fullName>
        <shortName evidence="12">CL synthase</shortName>
        <ecNumber evidence="12 13">2.7.8.-</ecNumber>
    </recommendedName>
</protein>
<evidence type="ECO:0000256" key="9">
    <source>
        <dbReference type="ARBA" id="ARBA00023136"/>
    </source>
</evidence>
<sequence length="476" mass="53963">MTLALILYFLIAFLLMGRLLLYGIRPTKTLAWLLAISTIPVAGMLFYLALGRNRKKNKFYTFRKTEDMSKYLHRVEDYYNTVATDKNVPITIKNHIKLVKLITKGSNFLPSVGNELIPLKSGKATFEAIFKAMETAKKFIHIQYYIYEEGDLADKFKSILIRKAKEGVEVRFLYDALGSRTLSNKYINNLKAEGIQVYGFLPMRLGRLLSSINYRNHRKIVIVDGIYGFTGGINVSDKYISGDPVLGKWYDMHLQLKGTVVNSLQAVFAMDWSFASGTDNLLNAQYFLKHSTSGNSIAQVVASGPDSDFSSIQQLYFSIISGAKNYVYITNPYIIPGEAISEALQVAAMSGIDVRLLLSANSDSFLVKWTVRSHFEALLESGVKIYLYPDGFLHSKILISDDELSSIGTANLDIRSFEQNYEVNVLMYDNGITDELKHDFLRYCKKSSQINYQQFKQRHKIERLKEGVAKIFSPVL</sequence>
<feature type="transmembrane region" description="Helical" evidence="12">
    <location>
        <begin position="30"/>
        <end position="50"/>
    </location>
</feature>
<evidence type="ECO:0000313" key="16">
    <source>
        <dbReference type="Proteomes" id="UP000323720"/>
    </source>
</evidence>
<keyword evidence="8 12" id="KW-0443">Lipid metabolism</keyword>
<evidence type="ECO:0000256" key="12">
    <source>
        <dbReference type="HAMAP-Rule" id="MF_01916"/>
    </source>
</evidence>
<comment type="caution">
    <text evidence="15">The sequence shown here is derived from an EMBL/GenBank/DDBJ whole genome shotgun (WGS) entry which is preliminary data.</text>
</comment>
<dbReference type="Gene3D" id="3.30.870.10">
    <property type="entry name" value="Endonuclease Chain A"/>
    <property type="match status" value="2"/>
</dbReference>
<keyword evidence="2 12" id="KW-1003">Cell membrane</keyword>
<dbReference type="NCBIfam" id="TIGR04265">
    <property type="entry name" value="bac_cardiolipin"/>
    <property type="match status" value="1"/>
</dbReference>
<name>A0A5D0RG34_9FLAO</name>
<keyword evidence="6" id="KW-0677">Repeat</keyword>
<dbReference type="AlphaFoldDB" id="A0A5D0RG34"/>
<gene>
    <name evidence="15" type="primary">cls</name>
    <name evidence="15" type="ORF">ES674_06860</name>
</gene>
<feature type="active site" evidence="12">
    <location>
        <position position="219"/>
    </location>
</feature>
<dbReference type="EC" id="2.7.8.-" evidence="12 13"/>
<dbReference type="Pfam" id="PF13091">
    <property type="entry name" value="PLDc_2"/>
    <property type="match status" value="2"/>
</dbReference>
<evidence type="ECO:0000313" key="15">
    <source>
        <dbReference type="EMBL" id="TYB79474.1"/>
    </source>
</evidence>
<dbReference type="SUPFAM" id="SSF56024">
    <property type="entry name" value="Phospholipase D/nuclease"/>
    <property type="match status" value="2"/>
</dbReference>
<comment type="similarity">
    <text evidence="12">Belongs to the phospholipase D family. Cardiolipin synthase subfamily.</text>
</comment>
<keyword evidence="7 12" id="KW-1133">Transmembrane helix</keyword>
<evidence type="ECO:0000256" key="11">
    <source>
        <dbReference type="ARBA" id="ARBA00023264"/>
    </source>
</evidence>
<evidence type="ECO:0000256" key="1">
    <source>
        <dbReference type="ARBA" id="ARBA00004651"/>
    </source>
</evidence>
<feature type="domain" description="PLD phosphodiesterase" evidence="14">
    <location>
        <begin position="389"/>
        <end position="416"/>
    </location>
</feature>
<dbReference type="Proteomes" id="UP000323720">
    <property type="component" value="Unassembled WGS sequence"/>
</dbReference>
<evidence type="ECO:0000256" key="6">
    <source>
        <dbReference type="ARBA" id="ARBA00022737"/>
    </source>
</evidence>
<evidence type="ECO:0000256" key="3">
    <source>
        <dbReference type="ARBA" id="ARBA00022516"/>
    </source>
</evidence>
<keyword evidence="9 12" id="KW-0472">Membrane</keyword>
<feature type="domain" description="PLD phosphodiesterase" evidence="14">
    <location>
        <begin position="212"/>
        <end position="239"/>
    </location>
</feature>
<keyword evidence="3 12" id="KW-0444">Lipid biosynthesis</keyword>
<dbReference type="CDD" id="cd09110">
    <property type="entry name" value="PLDc_CLS_1"/>
    <property type="match status" value="1"/>
</dbReference>
<keyword evidence="10 12" id="KW-0594">Phospholipid biosynthesis</keyword>
<dbReference type="GO" id="GO:0008808">
    <property type="term" value="F:cardiolipin synthase activity"/>
    <property type="evidence" value="ECO:0007669"/>
    <property type="project" value="UniProtKB-UniRule"/>
</dbReference>
<dbReference type="InterPro" id="IPR027379">
    <property type="entry name" value="CLS_N"/>
</dbReference>
<dbReference type="OrthoDB" id="9762009at2"/>
<evidence type="ECO:0000256" key="10">
    <source>
        <dbReference type="ARBA" id="ARBA00023209"/>
    </source>
</evidence>
<keyword evidence="5 12" id="KW-0812">Transmembrane</keyword>
<evidence type="ECO:0000256" key="2">
    <source>
        <dbReference type="ARBA" id="ARBA00022475"/>
    </source>
</evidence>
<feature type="transmembrane region" description="Helical" evidence="12">
    <location>
        <begin position="5"/>
        <end position="24"/>
    </location>
</feature>
<evidence type="ECO:0000256" key="5">
    <source>
        <dbReference type="ARBA" id="ARBA00022692"/>
    </source>
</evidence>
<feature type="active site" evidence="12">
    <location>
        <position position="224"/>
    </location>
</feature>
<dbReference type="EMBL" id="VSKK01000001">
    <property type="protein sequence ID" value="TYB79474.1"/>
    <property type="molecule type" value="Genomic_DNA"/>
</dbReference>
<evidence type="ECO:0000256" key="7">
    <source>
        <dbReference type="ARBA" id="ARBA00022989"/>
    </source>
</evidence>
<comment type="catalytic activity">
    <reaction evidence="12">
        <text>2 a 1,2-diacyl-sn-glycero-3-phospho-(1'-sn-glycerol) = a cardiolipin + glycerol</text>
        <dbReference type="Rhea" id="RHEA:31451"/>
        <dbReference type="ChEBI" id="CHEBI:17754"/>
        <dbReference type="ChEBI" id="CHEBI:62237"/>
        <dbReference type="ChEBI" id="CHEBI:64716"/>
    </reaction>
</comment>
<dbReference type="PROSITE" id="PS50035">
    <property type="entry name" value="PLD"/>
    <property type="match status" value="2"/>
</dbReference>
<keyword evidence="11 12" id="KW-1208">Phospholipid metabolism</keyword>
<dbReference type="GO" id="GO:0032049">
    <property type="term" value="P:cardiolipin biosynthetic process"/>
    <property type="evidence" value="ECO:0007669"/>
    <property type="project" value="UniProtKB-UniRule"/>
</dbReference>
<evidence type="ECO:0000259" key="14">
    <source>
        <dbReference type="PROSITE" id="PS50035"/>
    </source>
</evidence>
<keyword evidence="4 12" id="KW-0808">Transferase</keyword>
<organism evidence="15 16">
    <name type="scientific">Bizionia myxarmorum</name>
    <dbReference type="NCBI Taxonomy" id="291186"/>
    <lineage>
        <taxon>Bacteria</taxon>
        <taxon>Pseudomonadati</taxon>
        <taxon>Bacteroidota</taxon>
        <taxon>Flavobacteriia</taxon>
        <taxon>Flavobacteriales</taxon>
        <taxon>Flavobacteriaceae</taxon>
        <taxon>Bizionia</taxon>
    </lineage>
</organism>
<dbReference type="HAMAP" id="MF_01916">
    <property type="entry name" value="Cardiolipin_synth_Cls"/>
    <property type="match status" value="1"/>
</dbReference>
<feature type="active site" evidence="12">
    <location>
        <position position="401"/>
    </location>
</feature>
<dbReference type="InterPro" id="IPR001736">
    <property type="entry name" value="PLipase_D/transphosphatidylase"/>
</dbReference>
<comment type="function">
    <text evidence="12">Catalyzes the reversible phosphatidyl group transfer from one phosphatidylglycerol molecule to another to form cardiolipin (CL) (diphosphatidylglycerol) and glycerol.</text>
</comment>
<dbReference type="PANTHER" id="PTHR21248:SF20">
    <property type="entry name" value="CARDIOLIPIN SYNTHASE YWIE-RELATED"/>
    <property type="match status" value="1"/>
</dbReference>
<comment type="subcellular location">
    <subcellularLocation>
        <location evidence="1 12">Cell membrane</location>
        <topology evidence="1 12">Multi-pass membrane protein</topology>
    </subcellularLocation>
</comment>
<feature type="active site" evidence="12">
    <location>
        <position position="394"/>
    </location>
</feature>
<feature type="active site" evidence="12">
    <location>
        <position position="396"/>
    </location>
</feature>
<dbReference type="InterPro" id="IPR025202">
    <property type="entry name" value="PLD-like_dom"/>
</dbReference>
<dbReference type="PANTHER" id="PTHR21248">
    <property type="entry name" value="CARDIOLIPIN SYNTHASE"/>
    <property type="match status" value="1"/>
</dbReference>
<evidence type="ECO:0000256" key="4">
    <source>
        <dbReference type="ARBA" id="ARBA00022679"/>
    </source>
</evidence>
<proteinExistence type="inferred from homology"/>
<feature type="active site" evidence="12">
    <location>
        <position position="217"/>
    </location>
</feature>
<dbReference type="Pfam" id="PF13396">
    <property type="entry name" value="PLDc_N"/>
    <property type="match status" value="1"/>
</dbReference>
<keyword evidence="16" id="KW-1185">Reference proteome</keyword>
<dbReference type="CDD" id="cd09112">
    <property type="entry name" value="PLDc_CLS_2"/>
    <property type="match status" value="1"/>
</dbReference>
<dbReference type="SMART" id="SM00155">
    <property type="entry name" value="PLDc"/>
    <property type="match status" value="2"/>
</dbReference>
<reference evidence="15 16" key="1">
    <citation type="submission" date="2019-08" db="EMBL/GenBank/DDBJ databases">
        <title>Genomes of Antarctic Bizionia species.</title>
        <authorList>
            <person name="Bowman J.P."/>
        </authorList>
    </citation>
    <scope>NUCLEOTIDE SEQUENCE [LARGE SCALE GENOMIC DNA]</scope>
    <source>
        <strain evidence="15 16">ADA-4</strain>
    </source>
</reference>